<gene>
    <name evidence="1" type="ORF">BU25DRAFT_462201</name>
</gene>
<organism evidence="1 2">
    <name type="scientific">Macroventuria anomochaeta</name>
    <dbReference type="NCBI Taxonomy" id="301207"/>
    <lineage>
        <taxon>Eukaryota</taxon>
        <taxon>Fungi</taxon>
        <taxon>Dikarya</taxon>
        <taxon>Ascomycota</taxon>
        <taxon>Pezizomycotina</taxon>
        <taxon>Dothideomycetes</taxon>
        <taxon>Pleosporomycetidae</taxon>
        <taxon>Pleosporales</taxon>
        <taxon>Pleosporineae</taxon>
        <taxon>Didymellaceae</taxon>
        <taxon>Macroventuria</taxon>
    </lineage>
</organism>
<dbReference type="EMBL" id="MU006738">
    <property type="protein sequence ID" value="KAF2623308.1"/>
    <property type="molecule type" value="Genomic_DNA"/>
</dbReference>
<dbReference type="Proteomes" id="UP000799754">
    <property type="component" value="Unassembled WGS sequence"/>
</dbReference>
<evidence type="ECO:0000313" key="2">
    <source>
        <dbReference type="Proteomes" id="UP000799754"/>
    </source>
</evidence>
<evidence type="ECO:0000313" key="1">
    <source>
        <dbReference type="EMBL" id="KAF2623308.1"/>
    </source>
</evidence>
<keyword evidence="2" id="KW-1185">Reference proteome</keyword>
<comment type="caution">
    <text evidence="1">The sequence shown here is derived from an EMBL/GenBank/DDBJ whole genome shotgun (WGS) entry which is preliminary data.</text>
</comment>
<proteinExistence type="predicted"/>
<name>A0ACB6RNK7_9PLEO</name>
<reference evidence="1" key="1">
    <citation type="journal article" date="2020" name="Stud. Mycol.">
        <title>101 Dothideomycetes genomes: a test case for predicting lifestyles and emergence of pathogens.</title>
        <authorList>
            <person name="Haridas S."/>
            <person name="Albert R."/>
            <person name="Binder M."/>
            <person name="Bloem J."/>
            <person name="Labutti K."/>
            <person name="Salamov A."/>
            <person name="Andreopoulos B."/>
            <person name="Baker S."/>
            <person name="Barry K."/>
            <person name="Bills G."/>
            <person name="Bluhm B."/>
            <person name="Cannon C."/>
            <person name="Castanera R."/>
            <person name="Culley D."/>
            <person name="Daum C."/>
            <person name="Ezra D."/>
            <person name="Gonzalez J."/>
            <person name="Henrissat B."/>
            <person name="Kuo A."/>
            <person name="Liang C."/>
            <person name="Lipzen A."/>
            <person name="Lutzoni F."/>
            <person name="Magnuson J."/>
            <person name="Mondo S."/>
            <person name="Nolan M."/>
            <person name="Ohm R."/>
            <person name="Pangilinan J."/>
            <person name="Park H.-J."/>
            <person name="Ramirez L."/>
            <person name="Alfaro M."/>
            <person name="Sun H."/>
            <person name="Tritt A."/>
            <person name="Yoshinaga Y."/>
            <person name="Zwiers L.-H."/>
            <person name="Turgeon B."/>
            <person name="Goodwin S."/>
            <person name="Spatafora J."/>
            <person name="Crous P."/>
            <person name="Grigoriev I."/>
        </authorList>
    </citation>
    <scope>NUCLEOTIDE SEQUENCE</scope>
    <source>
        <strain evidence="1">CBS 525.71</strain>
    </source>
</reference>
<accession>A0ACB6RNK7</accession>
<protein>
    <submittedName>
        <fullName evidence="1">Uncharacterized protein</fullName>
    </submittedName>
</protein>
<sequence length="235" mass="26963">MSVRNLPVIDSIRASLTQHHERCERVEPSHEDKAETPASAQRAKPVSPDPQPAQRKKQKTEHVDEAWEAWRRGEEVCDKQLKRIAEEMRVHMSLKQTPPTVKASVPTPATFPNIDKHPSENMAEYRRTMDPTGALFEAPAIFVLLKNRYTTALLKEATGYRDRGKYQWPARAHMIGCPPDLITEMEELMEGWKLLVDRPGKKGLWNWKREHTCAPKCWPGQNSDQAGIHIPSYKQ</sequence>